<dbReference type="InterPro" id="IPR036866">
    <property type="entry name" value="RibonucZ/Hydroxyglut_hydro"/>
</dbReference>
<evidence type="ECO:0000313" key="3">
    <source>
        <dbReference type="Proteomes" id="UP001296104"/>
    </source>
</evidence>
<dbReference type="Proteomes" id="UP001296104">
    <property type="component" value="Unassembled WGS sequence"/>
</dbReference>
<proteinExistence type="predicted"/>
<dbReference type="InterPro" id="IPR050855">
    <property type="entry name" value="NDM-1-like"/>
</dbReference>
<feature type="domain" description="Metallo-beta-lactamase" evidence="1">
    <location>
        <begin position="19"/>
        <end position="256"/>
    </location>
</feature>
<protein>
    <recommendedName>
        <fullName evidence="1">Metallo-beta-lactamase domain-containing protein</fullName>
    </recommendedName>
</protein>
<dbReference type="PANTHER" id="PTHR42951:SF4">
    <property type="entry name" value="ACYL-COENZYME A THIOESTERASE MBLAC2"/>
    <property type="match status" value="1"/>
</dbReference>
<gene>
    <name evidence="2" type="ORF">LECACI_7A008861</name>
</gene>
<evidence type="ECO:0000313" key="2">
    <source>
        <dbReference type="EMBL" id="CAK4033703.1"/>
    </source>
</evidence>
<keyword evidence="3" id="KW-1185">Reference proteome</keyword>
<dbReference type="PANTHER" id="PTHR42951">
    <property type="entry name" value="METALLO-BETA-LACTAMASE DOMAIN-CONTAINING"/>
    <property type="match status" value="1"/>
</dbReference>
<accession>A0AAI8Z750</accession>
<evidence type="ECO:0000259" key="1">
    <source>
        <dbReference type="SMART" id="SM00849"/>
    </source>
</evidence>
<comment type="caution">
    <text evidence="2">The sequence shown here is derived from an EMBL/GenBank/DDBJ whole genome shotgun (WGS) entry which is preliminary data.</text>
</comment>
<dbReference type="Pfam" id="PF00753">
    <property type="entry name" value="Lactamase_B"/>
    <property type="match status" value="1"/>
</dbReference>
<dbReference type="EMBL" id="CAVMBE010000091">
    <property type="protein sequence ID" value="CAK4033703.1"/>
    <property type="molecule type" value="Genomic_DNA"/>
</dbReference>
<organism evidence="2 3">
    <name type="scientific">Lecanosticta acicola</name>
    <dbReference type="NCBI Taxonomy" id="111012"/>
    <lineage>
        <taxon>Eukaryota</taxon>
        <taxon>Fungi</taxon>
        <taxon>Dikarya</taxon>
        <taxon>Ascomycota</taxon>
        <taxon>Pezizomycotina</taxon>
        <taxon>Dothideomycetes</taxon>
        <taxon>Dothideomycetidae</taxon>
        <taxon>Mycosphaerellales</taxon>
        <taxon>Mycosphaerellaceae</taxon>
        <taxon>Lecanosticta</taxon>
    </lineage>
</organism>
<sequence length="385" mass="43412">MSLSTEKESISSFTTKKINSTTFVIREDDAYGEHPFIYVKLHPLAPVIIISDTGCDEPSEKYKHARYTHLRPYLETHPVKSNNNQPLNPSGKLQYLILLTHCHYDHLGGIAQFLESGSTTEIIASAAGRDFLQTDLGTHGLFDAIGKPIPFFQITHWAQAFERLHWPLMTSQAHLTHTAGGHHDPVDLGITIIPTPGHTPDEMAWYDHDEMHLYVGDSMYPEGPEDGMPILFPSEGGNLIEYGFSMQKLQFLVRGENGRAVITSTTINNNNNNNNNNVNDDDDDEDFVQIPRRVKLAAGHQTHSEDAEEFFERVGTLWRGILQGEIPVVKKKFPDAGEEGEEVWRWRGNDDAISLEAPKRMMEDARRFFLYRGSDVLGDKGGSWL</sequence>
<dbReference type="SMART" id="SM00849">
    <property type="entry name" value="Lactamase_B"/>
    <property type="match status" value="1"/>
</dbReference>
<dbReference type="Gene3D" id="3.60.15.10">
    <property type="entry name" value="Ribonuclease Z/Hydroxyacylglutathione hydrolase-like"/>
    <property type="match status" value="1"/>
</dbReference>
<dbReference type="AlphaFoldDB" id="A0AAI8Z750"/>
<reference evidence="2" key="1">
    <citation type="submission" date="2023-11" db="EMBL/GenBank/DDBJ databases">
        <authorList>
            <person name="Alioto T."/>
            <person name="Alioto T."/>
            <person name="Gomez Garrido J."/>
        </authorList>
    </citation>
    <scope>NUCLEOTIDE SEQUENCE</scope>
</reference>
<dbReference type="SUPFAM" id="SSF56281">
    <property type="entry name" value="Metallo-hydrolase/oxidoreductase"/>
    <property type="match status" value="1"/>
</dbReference>
<dbReference type="InterPro" id="IPR001279">
    <property type="entry name" value="Metallo-B-lactamas"/>
</dbReference>
<name>A0AAI8Z750_9PEZI</name>